<evidence type="ECO:0000313" key="3">
    <source>
        <dbReference type="Proteomes" id="UP000245838"/>
    </source>
</evidence>
<gene>
    <name evidence="2" type="ORF">SGGMMB4_01740</name>
</gene>
<evidence type="ECO:0000256" key="1">
    <source>
        <dbReference type="SAM" id="Phobius"/>
    </source>
</evidence>
<keyword evidence="1" id="KW-1133">Transmembrane helix</keyword>
<dbReference type="RefSeq" id="WP_041866690.1">
    <property type="nucleotide sequence ID" value="NC_007712.1"/>
</dbReference>
<feature type="transmembrane region" description="Helical" evidence="1">
    <location>
        <begin position="6"/>
        <end position="23"/>
    </location>
</feature>
<keyword evidence="1" id="KW-0472">Membrane</keyword>
<dbReference type="Proteomes" id="UP000245838">
    <property type="component" value="Chromosome sggmmb4_Chromosome"/>
</dbReference>
<dbReference type="AlphaFoldDB" id="A0A193QHC4"/>
<accession>A0A193QHC4</accession>
<sequence length="146" mass="16404">MSRENTIYAIYYSYVLHRIFSVITGRIDKVLTFCLLLLGSSVMASIGNPLFTGLCIATIAAVQNAFKFGAECESSRVQALRYVSLYTNVEDYDDKELLSQHSSIQKHDSTVWSSLETIAEYRTDMVLKGDSNIKMTTLEKALGFFC</sequence>
<dbReference type="EMBL" id="LN854557">
    <property type="protein sequence ID" value="CRL44572.1"/>
    <property type="molecule type" value="Genomic_DNA"/>
</dbReference>
<proteinExistence type="predicted"/>
<reference evidence="2 3" key="1">
    <citation type="submission" date="2015-05" db="EMBL/GenBank/DDBJ databases">
        <authorList>
            <person name="Goodhead I."/>
        </authorList>
    </citation>
    <scope>NUCLEOTIDE SEQUENCE [LARGE SCALE GENOMIC DNA]</scope>
    <source>
        <strain evidence="3">morsitans</strain>
    </source>
</reference>
<keyword evidence="1" id="KW-0812">Transmembrane</keyword>
<dbReference type="BioCyc" id="SGLO343509:SGP1_RS06365-MONOMER"/>
<evidence type="ECO:0000313" key="2">
    <source>
        <dbReference type="EMBL" id="CRL44572.1"/>
    </source>
</evidence>
<name>A0A193QHC4_SODGM</name>
<organism evidence="2 3">
    <name type="scientific">Sodalis glossinidius (strain morsitans)</name>
    <dbReference type="NCBI Taxonomy" id="343509"/>
    <lineage>
        <taxon>Bacteria</taxon>
        <taxon>Pseudomonadati</taxon>
        <taxon>Pseudomonadota</taxon>
        <taxon>Gammaproteobacteria</taxon>
        <taxon>Enterobacterales</taxon>
        <taxon>Bruguierivoracaceae</taxon>
        <taxon>Sodalis</taxon>
    </lineage>
</organism>
<feature type="transmembrane region" description="Helical" evidence="1">
    <location>
        <begin position="30"/>
        <end position="51"/>
    </location>
</feature>
<protein>
    <submittedName>
        <fullName evidence="2">Uncharacterized protein</fullName>
    </submittedName>
</protein>